<reference evidence="2 3" key="1">
    <citation type="submission" date="2019-06" db="EMBL/GenBank/DDBJ databases">
        <title>Sequencing the genomes of 1000 actinobacteria strains.</title>
        <authorList>
            <person name="Klenk H.-P."/>
        </authorList>
    </citation>
    <scope>NUCLEOTIDE SEQUENCE [LARGE SCALE GENOMIC DNA]</scope>
    <source>
        <strain evidence="2 3">DSM 20427</strain>
    </source>
</reference>
<feature type="transmembrane region" description="Helical" evidence="1">
    <location>
        <begin position="45"/>
        <end position="72"/>
    </location>
</feature>
<sequence>MLWRTYGRVIGWMLAIGAIAGAVFLLVVFGLLIPPDRGEESAIVLMPFVGGFFGLITALVSSAVYYLGLFLWTRRPHRSVNSRAWLGAACAALGALGFWLIFGFTLSNWPGVPVWGGIGAAAGILAALIAWPLTALSAQRESLQPAPTGTRA</sequence>
<dbReference type="OrthoDB" id="5081932at2"/>
<dbReference type="AlphaFoldDB" id="A0A4Y3URP2"/>
<accession>A0A4Y3URP2</accession>
<dbReference type="Proteomes" id="UP000319804">
    <property type="component" value="Unassembled WGS sequence"/>
</dbReference>
<dbReference type="EMBL" id="VFPS01000002">
    <property type="protein sequence ID" value="TQM98704.1"/>
    <property type="molecule type" value="Genomic_DNA"/>
</dbReference>
<evidence type="ECO:0000313" key="3">
    <source>
        <dbReference type="Proteomes" id="UP000319804"/>
    </source>
</evidence>
<name>A0A4Y3URP2_9MICO</name>
<evidence type="ECO:0000256" key="1">
    <source>
        <dbReference type="SAM" id="Phobius"/>
    </source>
</evidence>
<feature type="transmembrane region" description="Helical" evidence="1">
    <location>
        <begin position="84"/>
        <end position="106"/>
    </location>
</feature>
<keyword evidence="1" id="KW-0812">Transmembrane</keyword>
<organism evidence="2 3">
    <name type="scientific">Microbacterium lacticum</name>
    <dbReference type="NCBI Taxonomy" id="33885"/>
    <lineage>
        <taxon>Bacteria</taxon>
        <taxon>Bacillati</taxon>
        <taxon>Actinomycetota</taxon>
        <taxon>Actinomycetes</taxon>
        <taxon>Micrococcales</taxon>
        <taxon>Microbacteriaceae</taxon>
        <taxon>Microbacterium</taxon>
    </lineage>
</organism>
<protein>
    <submittedName>
        <fullName evidence="2">Uncharacterized protein</fullName>
    </submittedName>
</protein>
<gene>
    <name evidence="2" type="ORF">FHX68_1403</name>
</gene>
<feature type="transmembrane region" description="Helical" evidence="1">
    <location>
        <begin position="12"/>
        <end position="33"/>
    </location>
</feature>
<evidence type="ECO:0000313" key="2">
    <source>
        <dbReference type="EMBL" id="TQM98704.1"/>
    </source>
</evidence>
<keyword evidence="1" id="KW-1133">Transmembrane helix</keyword>
<proteinExistence type="predicted"/>
<dbReference type="RefSeq" id="WP_141381607.1">
    <property type="nucleotide sequence ID" value="NZ_BJNA01000105.1"/>
</dbReference>
<keyword evidence="3" id="KW-1185">Reference proteome</keyword>
<feature type="transmembrane region" description="Helical" evidence="1">
    <location>
        <begin position="112"/>
        <end position="133"/>
    </location>
</feature>
<comment type="caution">
    <text evidence="2">The sequence shown here is derived from an EMBL/GenBank/DDBJ whole genome shotgun (WGS) entry which is preliminary data.</text>
</comment>
<keyword evidence="1" id="KW-0472">Membrane</keyword>